<gene>
    <name evidence="8" type="primary">nuoK</name>
    <name evidence="10" type="ORF">GA0070617_5233</name>
</gene>
<comment type="similarity">
    <text evidence="2 8">Belongs to the complex I subunit 4L family.</text>
</comment>
<evidence type="ECO:0000313" key="10">
    <source>
        <dbReference type="EMBL" id="SCL63539.1"/>
    </source>
</evidence>
<dbReference type="GO" id="GO:0050136">
    <property type="term" value="F:NADH dehydrogenase (quinone) (non-electrogenic) activity"/>
    <property type="evidence" value="ECO:0007669"/>
    <property type="project" value="UniProtKB-UniRule"/>
</dbReference>
<evidence type="ECO:0000256" key="1">
    <source>
        <dbReference type="ARBA" id="ARBA00004141"/>
    </source>
</evidence>
<dbReference type="RefSeq" id="WP_229688564.1">
    <property type="nucleotide sequence ID" value="NZ_BMMJ01000012.1"/>
</dbReference>
<keyword evidence="8" id="KW-1278">Translocase</keyword>
<keyword evidence="3 8" id="KW-0813">Transport</keyword>
<dbReference type="NCBIfam" id="NF004320">
    <property type="entry name" value="PRK05715.1-2"/>
    <property type="match status" value="1"/>
</dbReference>
<dbReference type="AlphaFoldDB" id="A0A1C6VB41"/>
<dbReference type="InterPro" id="IPR039428">
    <property type="entry name" value="NUOK/Mnh_C1-like"/>
</dbReference>
<organism evidence="10 11">
    <name type="scientific">Micromonospora yangpuensis</name>
    <dbReference type="NCBI Taxonomy" id="683228"/>
    <lineage>
        <taxon>Bacteria</taxon>
        <taxon>Bacillati</taxon>
        <taxon>Actinomycetota</taxon>
        <taxon>Actinomycetes</taxon>
        <taxon>Micromonosporales</taxon>
        <taxon>Micromonosporaceae</taxon>
        <taxon>Micromonospora</taxon>
    </lineage>
</organism>
<dbReference type="PANTHER" id="PTHR11434">
    <property type="entry name" value="NADH-UBIQUINONE OXIDOREDUCTASE SUBUNIT ND4L"/>
    <property type="match status" value="1"/>
</dbReference>
<evidence type="ECO:0000256" key="3">
    <source>
        <dbReference type="ARBA" id="ARBA00022448"/>
    </source>
</evidence>
<dbReference type="Gene3D" id="1.10.287.3510">
    <property type="match status" value="1"/>
</dbReference>
<dbReference type="STRING" id="683228.GA0070617_5233"/>
<accession>A0A1C6VB41</accession>
<reference evidence="10 11" key="1">
    <citation type="submission" date="2016-06" db="EMBL/GenBank/DDBJ databases">
        <authorList>
            <person name="Kjaerup R.B."/>
            <person name="Dalgaard T.S."/>
            <person name="Juul-Madsen H.R."/>
        </authorList>
    </citation>
    <scope>NUCLEOTIDE SEQUENCE [LARGE SCALE GENOMIC DNA]</scope>
    <source>
        <strain evidence="10 11">DSM 45577</strain>
    </source>
</reference>
<proteinExistence type="inferred from homology"/>
<feature type="transmembrane region" description="Helical" evidence="8">
    <location>
        <begin position="60"/>
        <end position="83"/>
    </location>
</feature>
<evidence type="ECO:0000256" key="2">
    <source>
        <dbReference type="ARBA" id="ARBA00010519"/>
    </source>
</evidence>
<keyword evidence="6 8" id="KW-1133">Transmembrane helix</keyword>
<dbReference type="InterPro" id="IPR001133">
    <property type="entry name" value="NADH_UbQ_OxRdtase_chain4L/K"/>
</dbReference>
<dbReference type="GO" id="GO:0048038">
    <property type="term" value="F:quinone binding"/>
    <property type="evidence" value="ECO:0007669"/>
    <property type="project" value="UniProtKB-KW"/>
</dbReference>
<dbReference type="GO" id="GO:0042773">
    <property type="term" value="P:ATP synthesis coupled electron transport"/>
    <property type="evidence" value="ECO:0007669"/>
    <property type="project" value="InterPro"/>
</dbReference>
<comment type="subcellular location">
    <subcellularLocation>
        <location evidence="8">Cell membrane</location>
        <topology evidence="8">Multi-pass membrane protein</topology>
    </subcellularLocation>
    <subcellularLocation>
        <location evidence="1">Membrane</location>
        <topology evidence="1">Multi-pass membrane protein</topology>
    </subcellularLocation>
</comment>
<feature type="compositionally biased region" description="Low complexity" evidence="9">
    <location>
        <begin position="106"/>
        <end position="119"/>
    </location>
</feature>
<evidence type="ECO:0000256" key="7">
    <source>
        <dbReference type="ARBA" id="ARBA00023136"/>
    </source>
</evidence>
<evidence type="ECO:0000256" key="4">
    <source>
        <dbReference type="ARBA" id="ARBA00022692"/>
    </source>
</evidence>
<protein>
    <recommendedName>
        <fullName evidence="8">NADH-quinone oxidoreductase subunit K</fullName>
        <ecNumber evidence="8">7.1.1.-</ecNumber>
    </recommendedName>
    <alternativeName>
        <fullName evidence="8">NADH dehydrogenase I subunit K</fullName>
    </alternativeName>
    <alternativeName>
        <fullName evidence="8">NDH-1 subunit K</fullName>
    </alternativeName>
</protein>
<dbReference type="FunFam" id="1.10.287.3510:FF:000001">
    <property type="entry name" value="NADH-quinone oxidoreductase subunit K"/>
    <property type="match status" value="1"/>
</dbReference>
<dbReference type="EC" id="7.1.1.-" evidence="8"/>
<sequence>MRPVIPYVTAALLFGLGVYGVLRRRNAVLVLMAVELMLNAVNLVLITADTTVRATLPQSGQVFALFVIVLAAAEIGVGLAIVLQFYRLRASVAVDEVPLTEGPELEATAHSTEAATSGTGTHGEADR</sequence>
<dbReference type="PANTHER" id="PTHR11434:SF16">
    <property type="entry name" value="NADH-UBIQUINONE OXIDOREDUCTASE CHAIN 4L"/>
    <property type="match status" value="1"/>
</dbReference>
<keyword evidence="8" id="KW-0520">NAD</keyword>
<evidence type="ECO:0000256" key="9">
    <source>
        <dbReference type="SAM" id="MobiDB-lite"/>
    </source>
</evidence>
<comment type="function">
    <text evidence="8">NDH-1 shuttles electrons from NADH, via FMN and iron-sulfur (Fe-S) centers, to quinones in the respiratory chain. The immediate electron acceptor for the enzyme in this species is believed to be a menaquinone. Couples the redox reaction to proton translocation (for every two electrons transferred, four hydrogen ions are translocated across the cytoplasmic membrane), and thus conserves the redox energy in a proton gradient.</text>
</comment>
<comment type="catalytic activity">
    <reaction evidence="8">
        <text>a quinone + NADH + 5 H(+)(in) = a quinol + NAD(+) + 4 H(+)(out)</text>
        <dbReference type="Rhea" id="RHEA:57888"/>
        <dbReference type="ChEBI" id="CHEBI:15378"/>
        <dbReference type="ChEBI" id="CHEBI:24646"/>
        <dbReference type="ChEBI" id="CHEBI:57540"/>
        <dbReference type="ChEBI" id="CHEBI:57945"/>
        <dbReference type="ChEBI" id="CHEBI:132124"/>
    </reaction>
</comment>
<dbReference type="EMBL" id="FMIA01000002">
    <property type="protein sequence ID" value="SCL63539.1"/>
    <property type="molecule type" value="Genomic_DNA"/>
</dbReference>
<keyword evidence="4 8" id="KW-0812">Transmembrane</keyword>
<dbReference type="Proteomes" id="UP000198937">
    <property type="component" value="Unassembled WGS sequence"/>
</dbReference>
<keyword evidence="11" id="KW-1185">Reference proteome</keyword>
<feature type="region of interest" description="Disordered" evidence="9">
    <location>
        <begin position="103"/>
        <end position="127"/>
    </location>
</feature>
<feature type="transmembrane region" description="Helical" evidence="8">
    <location>
        <begin position="29"/>
        <end position="48"/>
    </location>
</feature>
<feature type="transmembrane region" description="Helical" evidence="8">
    <location>
        <begin position="6"/>
        <end position="22"/>
    </location>
</feature>
<keyword evidence="8" id="KW-1003">Cell membrane</keyword>
<keyword evidence="7 8" id="KW-0472">Membrane</keyword>
<dbReference type="GO" id="GO:0005886">
    <property type="term" value="C:plasma membrane"/>
    <property type="evidence" value="ECO:0007669"/>
    <property type="project" value="UniProtKB-SubCell"/>
</dbReference>
<dbReference type="Pfam" id="PF00420">
    <property type="entry name" value="Oxidored_q2"/>
    <property type="match status" value="1"/>
</dbReference>
<evidence type="ECO:0000256" key="5">
    <source>
        <dbReference type="ARBA" id="ARBA00022719"/>
    </source>
</evidence>
<evidence type="ECO:0000256" key="6">
    <source>
        <dbReference type="ARBA" id="ARBA00022989"/>
    </source>
</evidence>
<keyword evidence="5 8" id="KW-0874">Quinone</keyword>
<evidence type="ECO:0000313" key="11">
    <source>
        <dbReference type="Proteomes" id="UP000198937"/>
    </source>
</evidence>
<dbReference type="GO" id="GO:0030964">
    <property type="term" value="C:NADH dehydrogenase complex"/>
    <property type="evidence" value="ECO:0007669"/>
    <property type="project" value="TreeGrafter"/>
</dbReference>
<name>A0A1C6VB41_9ACTN</name>
<evidence type="ECO:0000256" key="8">
    <source>
        <dbReference type="HAMAP-Rule" id="MF_01456"/>
    </source>
</evidence>
<comment type="subunit">
    <text evidence="8">NDH-1 is composed of 14 different subunits. Subunits NuoA, H, J, K, L, M, N constitute the membrane sector of the complex.</text>
</comment>
<dbReference type="HAMAP" id="MF_01456">
    <property type="entry name" value="NDH1_NuoK"/>
    <property type="match status" value="1"/>
</dbReference>